<dbReference type="PROSITE" id="PS50297">
    <property type="entry name" value="ANK_REP_REGION"/>
    <property type="match status" value="2"/>
</dbReference>
<sequence>MKKTIIYLSLALVVFSNVAIANATEVVKPAYAKEFRNATPLATAIAKGDVETVKKFIEYGADVNEKSNGMTPLMIAARYNQVEVIKLLLDKGANLKLTDDKGLSALKYAELSNATQAADTLRLAKA</sequence>
<proteinExistence type="predicted"/>
<keyword evidence="2 3" id="KW-0040">ANK repeat</keyword>
<name>A0A552V1E1_9FLAO</name>
<dbReference type="InterPro" id="IPR002110">
    <property type="entry name" value="Ankyrin_rpt"/>
</dbReference>
<dbReference type="Proteomes" id="UP000320643">
    <property type="component" value="Unassembled WGS sequence"/>
</dbReference>
<feature type="signal peptide" evidence="4">
    <location>
        <begin position="1"/>
        <end position="23"/>
    </location>
</feature>
<evidence type="ECO:0000256" key="1">
    <source>
        <dbReference type="ARBA" id="ARBA00022737"/>
    </source>
</evidence>
<feature type="repeat" description="ANK" evidence="3">
    <location>
        <begin position="36"/>
        <end position="68"/>
    </location>
</feature>
<accession>A0A552V1E1</accession>
<dbReference type="PANTHER" id="PTHR24171:SF9">
    <property type="entry name" value="ANKYRIN REPEAT DOMAIN-CONTAINING PROTEIN 39"/>
    <property type="match status" value="1"/>
</dbReference>
<keyword evidence="6" id="KW-1185">Reference proteome</keyword>
<gene>
    <name evidence="5" type="ORF">FMM05_10700</name>
</gene>
<keyword evidence="4" id="KW-0732">Signal</keyword>
<evidence type="ECO:0000313" key="6">
    <source>
        <dbReference type="Proteomes" id="UP000320643"/>
    </source>
</evidence>
<feature type="chain" id="PRO_5021729596" evidence="4">
    <location>
        <begin position="24"/>
        <end position="126"/>
    </location>
</feature>
<comment type="caution">
    <text evidence="5">The sequence shown here is derived from an EMBL/GenBank/DDBJ whole genome shotgun (WGS) entry which is preliminary data.</text>
</comment>
<evidence type="ECO:0000256" key="4">
    <source>
        <dbReference type="SAM" id="SignalP"/>
    </source>
</evidence>
<dbReference type="InterPro" id="IPR036770">
    <property type="entry name" value="Ankyrin_rpt-contain_sf"/>
</dbReference>
<dbReference type="EMBL" id="VJVZ01000006">
    <property type="protein sequence ID" value="TRW24293.1"/>
    <property type="molecule type" value="Genomic_DNA"/>
</dbReference>
<organism evidence="5 6">
    <name type="scientific">Flavobacterium zepuense</name>
    <dbReference type="NCBI Taxonomy" id="2593302"/>
    <lineage>
        <taxon>Bacteria</taxon>
        <taxon>Pseudomonadati</taxon>
        <taxon>Bacteroidota</taxon>
        <taxon>Flavobacteriia</taxon>
        <taxon>Flavobacteriales</taxon>
        <taxon>Flavobacteriaceae</taxon>
        <taxon>Flavobacterium</taxon>
    </lineage>
</organism>
<dbReference type="AlphaFoldDB" id="A0A552V1E1"/>
<dbReference type="PANTHER" id="PTHR24171">
    <property type="entry name" value="ANKYRIN REPEAT DOMAIN-CONTAINING PROTEIN 39-RELATED"/>
    <property type="match status" value="1"/>
</dbReference>
<reference evidence="5 6" key="1">
    <citation type="submission" date="2019-07" db="EMBL/GenBank/DDBJ databases">
        <title>Flavobacterium sp. nov., isolated from glacier ice.</title>
        <authorList>
            <person name="Liu Q."/>
            <person name="Xin Y.-H."/>
        </authorList>
    </citation>
    <scope>NUCLEOTIDE SEQUENCE [LARGE SCALE GENOMIC DNA]</scope>
    <source>
        <strain evidence="5 6">ZT4R6</strain>
    </source>
</reference>
<dbReference type="OrthoDB" id="1374157at2"/>
<dbReference type="Pfam" id="PF12796">
    <property type="entry name" value="Ank_2"/>
    <property type="match status" value="1"/>
</dbReference>
<dbReference type="SUPFAM" id="SSF48403">
    <property type="entry name" value="Ankyrin repeat"/>
    <property type="match status" value="1"/>
</dbReference>
<evidence type="ECO:0000313" key="5">
    <source>
        <dbReference type="EMBL" id="TRW24293.1"/>
    </source>
</evidence>
<feature type="repeat" description="ANK" evidence="3">
    <location>
        <begin position="68"/>
        <end position="100"/>
    </location>
</feature>
<protein>
    <submittedName>
        <fullName evidence="5">Ankyrin repeat domain-containing protein</fullName>
    </submittedName>
</protein>
<dbReference type="Gene3D" id="1.25.40.20">
    <property type="entry name" value="Ankyrin repeat-containing domain"/>
    <property type="match status" value="1"/>
</dbReference>
<dbReference type="PROSITE" id="PS50088">
    <property type="entry name" value="ANK_REPEAT"/>
    <property type="match status" value="2"/>
</dbReference>
<dbReference type="RefSeq" id="WP_143373373.1">
    <property type="nucleotide sequence ID" value="NZ_VJVZ01000006.1"/>
</dbReference>
<evidence type="ECO:0000256" key="2">
    <source>
        <dbReference type="ARBA" id="ARBA00023043"/>
    </source>
</evidence>
<dbReference type="SMART" id="SM00248">
    <property type="entry name" value="ANK"/>
    <property type="match status" value="2"/>
</dbReference>
<evidence type="ECO:0000256" key="3">
    <source>
        <dbReference type="PROSITE-ProRule" id="PRU00023"/>
    </source>
</evidence>
<keyword evidence="1" id="KW-0677">Repeat</keyword>